<evidence type="ECO:0000313" key="1">
    <source>
        <dbReference type="EMBL" id="TYH05447.1"/>
    </source>
</evidence>
<accession>A0A5D2FH05</accession>
<proteinExistence type="predicted"/>
<keyword evidence="2" id="KW-1185">Reference proteome</keyword>
<dbReference type="AlphaFoldDB" id="A0A5D2FH05"/>
<name>A0A5D2FH05_GOSDA</name>
<dbReference type="Proteomes" id="UP000323506">
    <property type="component" value="Chromosome A08"/>
</dbReference>
<evidence type="ECO:0000313" key="2">
    <source>
        <dbReference type="Proteomes" id="UP000323506"/>
    </source>
</evidence>
<reference evidence="1 2" key="1">
    <citation type="submission" date="2019-06" db="EMBL/GenBank/DDBJ databases">
        <title>WGS assembly of Gossypium darwinii.</title>
        <authorList>
            <person name="Chen Z.J."/>
            <person name="Sreedasyam A."/>
            <person name="Ando A."/>
            <person name="Song Q."/>
            <person name="De L."/>
            <person name="Hulse-Kemp A."/>
            <person name="Ding M."/>
            <person name="Ye W."/>
            <person name="Kirkbride R."/>
            <person name="Jenkins J."/>
            <person name="Plott C."/>
            <person name="Lovell J."/>
            <person name="Lin Y.-M."/>
            <person name="Vaughn R."/>
            <person name="Liu B."/>
            <person name="Li W."/>
            <person name="Simpson S."/>
            <person name="Scheffler B."/>
            <person name="Saski C."/>
            <person name="Grover C."/>
            <person name="Hu G."/>
            <person name="Conover J."/>
            <person name="Carlson J."/>
            <person name="Shu S."/>
            <person name="Boston L."/>
            <person name="Williams M."/>
            <person name="Peterson D."/>
            <person name="Mcgee K."/>
            <person name="Jones D."/>
            <person name="Wendel J."/>
            <person name="Stelly D."/>
            <person name="Grimwood J."/>
            <person name="Schmutz J."/>
        </authorList>
    </citation>
    <scope>NUCLEOTIDE SEQUENCE [LARGE SCALE GENOMIC DNA]</scope>
    <source>
        <strain evidence="1">1808015.09</strain>
    </source>
</reference>
<organism evidence="1 2">
    <name type="scientific">Gossypium darwinii</name>
    <name type="common">Darwin's cotton</name>
    <name type="synonym">Gossypium barbadense var. darwinii</name>
    <dbReference type="NCBI Taxonomy" id="34276"/>
    <lineage>
        <taxon>Eukaryota</taxon>
        <taxon>Viridiplantae</taxon>
        <taxon>Streptophyta</taxon>
        <taxon>Embryophyta</taxon>
        <taxon>Tracheophyta</taxon>
        <taxon>Spermatophyta</taxon>
        <taxon>Magnoliopsida</taxon>
        <taxon>eudicotyledons</taxon>
        <taxon>Gunneridae</taxon>
        <taxon>Pentapetalae</taxon>
        <taxon>rosids</taxon>
        <taxon>malvids</taxon>
        <taxon>Malvales</taxon>
        <taxon>Malvaceae</taxon>
        <taxon>Malvoideae</taxon>
        <taxon>Gossypium</taxon>
    </lineage>
</organism>
<protein>
    <submittedName>
        <fullName evidence="1">Uncharacterized protein</fullName>
    </submittedName>
</protein>
<sequence>MMYLRHVPRRFKIGFRESTEAAPKKKVAAALA</sequence>
<dbReference type="EMBL" id="CM017695">
    <property type="protein sequence ID" value="TYH05447.1"/>
    <property type="molecule type" value="Genomic_DNA"/>
</dbReference>
<gene>
    <name evidence="1" type="ORF">ES288_A08G084000v1</name>
</gene>